<dbReference type="eggNOG" id="KOG0351">
    <property type="taxonomic scope" value="Eukaryota"/>
</dbReference>
<proteinExistence type="inferred from homology"/>
<sequence>MLKSQNWEQQVLSCQNCRVTAGYICGESDDYVKDFVDGKLQLVHFTPELLLKSRSCTIDSLKTQIISFTQQSCLRIVCATIAFGMGINCLDVRSVVHMGPPDDLKSYIQETGLAGRDILPSTAIFIVKKRFGRVYLRSHPSSTEALLHSQSMNFLELNLANHGL</sequence>
<organism evidence="8">
    <name type="scientific">Amphimedon queenslandica</name>
    <name type="common">Sponge</name>
    <dbReference type="NCBI Taxonomy" id="400682"/>
    <lineage>
        <taxon>Eukaryota</taxon>
        <taxon>Metazoa</taxon>
        <taxon>Porifera</taxon>
        <taxon>Demospongiae</taxon>
        <taxon>Heteroscleromorpha</taxon>
        <taxon>Haplosclerida</taxon>
        <taxon>Niphatidae</taxon>
        <taxon>Amphimedon</taxon>
    </lineage>
</organism>
<dbReference type="GO" id="GO:0000724">
    <property type="term" value="P:double-strand break repair via homologous recombination"/>
    <property type="evidence" value="ECO:0007669"/>
    <property type="project" value="TreeGrafter"/>
</dbReference>
<protein>
    <recommendedName>
        <fullName evidence="5">DNA 3'-5' helicase</fullName>
        <ecNumber evidence="5">5.6.2.4</ecNumber>
    </recommendedName>
    <alternativeName>
        <fullName evidence="6">DNA 3'-5' helicase Q1</fullName>
    </alternativeName>
</protein>
<keyword evidence="2" id="KW-0238">DNA-binding</keyword>
<dbReference type="AlphaFoldDB" id="A0A1X7U944"/>
<reference evidence="8" key="1">
    <citation type="submission" date="2017-05" db="UniProtKB">
        <authorList>
            <consortium name="EnsemblMetazoa"/>
        </authorList>
    </citation>
    <scope>IDENTIFICATION</scope>
</reference>
<evidence type="ECO:0000259" key="7">
    <source>
        <dbReference type="PROSITE" id="PS51194"/>
    </source>
</evidence>
<dbReference type="InParanoid" id="A0A1X7U944"/>
<comment type="catalytic activity">
    <reaction evidence="4">
        <text>Couples ATP hydrolysis with the unwinding of duplex DNA by translocating in the 3'-5' direction.</text>
        <dbReference type="EC" id="5.6.2.4"/>
    </reaction>
</comment>
<dbReference type="EC" id="5.6.2.4" evidence="5"/>
<dbReference type="SUPFAM" id="SSF52540">
    <property type="entry name" value="P-loop containing nucleoside triphosphate hydrolases"/>
    <property type="match status" value="1"/>
</dbReference>
<accession>A0A1X7U944</accession>
<dbReference type="STRING" id="400682.A0A1X7U944"/>
<name>A0A1X7U944_AMPQE</name>
<dbReference type="PROSITE" id="PS51194">
    <property type="entry name" value="HELICASE_CTER"/>
    <property type="match status" value="1"/>
</dbReference>
<evidence type="ECO:0000313" key="8">
    <source>
        <dbReference type="EnsemblMetazoa" id="Aqu2.1.24477_001"/>
    </source>
</evidence>
<dbReference type="GO" id="GO:0005737">
    <property type="term" value="C:cytoplasm"/>
    <property type="evidence" value="ECO:0007669"/>
    <property type="project" value="TreeGrafter"/>
</dbReference>
<dbReference type="PANTHER" id="PTHR13710">
    <property type="entry name" value="DNA HELICASE RECQ FAMILY MEMBER"/>
    <property type="match status" value="1"/>
</dbReference>
<dbReference type="EnsemblMetazoa" id="Aqu2.1.24477_001">
    <property type="protein sequence ID" value="Aqu2.1.24477_001"/>
    <property type="gene ID" value="Aqu2.1.24477"/>
</dbReference>
<evidence type="ECO:0000256" key="5">
    <source>
        <dbReference type="ARBA" id="ARBA00034808"/>
    </source>
</evidence>
<evidence type="ECO:0000256" key="4">
    <source>
        <dbReference type="ARBA" id="ARBA00034617"/>
    </source>
</evidence>
<evidence type="ECO:0000256" key="1">
    <source>
        <dbReference type="ARBA" id="ARBA00005446"/>
    </source>
</evidence>
<dbReference type="Pfam" id="PF00271">
    <property type="entry name" value="Helicase_C"/>
    <property type="match status" value="1"/>
</dbReference>
<dbReference type="GO" id="GO:0009378">
    <property type="term" value="F:four-way junction helicase activity"/>
    <property type="evidence" value="ECO:0007669"/>
    <property type="project" value="TreeGrafter"/>
</dbReference>
<dbReference type="SMART" id="SM00490">
    <property type="entry name" value="HELICc"/>
    <property type="match status" value="1"/>
</dbReference>
<dbReference type="GO" id="GO:0043138">
    <property type="term" value="F:3'-5' DNA helicase activity"/>
    <property type="evidence" value="ECO:0007669"/>
    <property type="project" value="UniProtKB-EC"/>
</dbReference>
<dbReference type="InterPro" id="IPR027417">
    <property type="entry name" value="P-loop_NTPase"/>
</dbReference>
<keyword evidence="3" id="KW-0413">Isomerase</keyword>
<feature type="domain" description="Helicase C-terminal" evidence="7">
    <location>
        <begin position="1"/>
        <end position="160"/>
    </location>
</feature>
<evidence type="ECO:0000256" key="6">
    <source>
        <dbReference type="ARBA" id="ARBA00044566"/>
    </source>
</evidence>
<evidence type="ECO:0000256" key="3">
    <source>
        <dbReference type="ARBA" id="ARBA00023235"/>
    </source>
</evidence>
<dbReference type="InterPro" id="IPR001650">
    <property type="entry name" value="Helicase_C-like"/>
</dbReference>
<dbReference type="GO" id="GO:0003677">
    <property type="term" value="F:DNA binding"/>
    <property type="evidence" value="ECO:0007669"/>
    <property type="project" value="UniProtKB-KW"/>
</dbReference>
<comment type="similarity">
    <text evidence="1">Belongs to the helicase family. RecQ subfamily.</text>
</comment>
<dbReference type="PANTHER" id="PTHR13710:SF105">
    <property type="entry name" value="ATP-DEPENDENT DNA HELICASE Q1"/>
    <property type="match status" value="1"/>
</dbReference>
<dbReference type="Gene3D" id="3.40.50.300">
    <property type="entry name" value="P-loop containing nucleotide triphosphate hydrolases"/>
    <property type="match status" value="1"/>
</dbReference>
<dbReference type="GO" id="GO:0005694">
    <property type="term" value="C:chromosome"/>
    <property type="evidence" value="ECO:0007669"/>
    <property type="project" value="TreeGrafter"/>
</dbReference>
<evidence type="ECO:0000256" key="2">
    <source>
        <dbReference type="ARBA" id="ARBA00023125"/>
    </source>
</evidence>